<protein>
    <recommendedName>
        <fullName evidence="4">Xylanolytic transcriptional activator regulatory domain-containing protein</fullName>
    </recommendedName>
</protein>
<organism evidence="5 6">
    <name type="scientific">Clonostachys solani</name>
    <dbReference type="NCBI Taxonomy" id="160281"/>
    <lineage>
        <taxon>Eukaryota</taxon>
        <taxon>Fungi</taxon>
        <taxon>Dikarya</taxon>
        <taxon>Ascomycota</taxon>
        <taxon>Pezizomycotina</taxon>
        <taxon>Sordariomycetes</taxon>
        <taxon>Hypocreomycetidae</taxon>
        <taxon>Hypocreales</taxon>
        <taxon>Bionectriaceae</taxon>
        <taxon>Clonostachys</taxon>
    </lineage>
</organism>
<dbReference type="PANTHER" id="PTHR31001:SF90">
    <property type="entry name" value="CENTROMERE DNA-BINDING PROTEIN COMPLEX CBF3 SUBUNIT B"/>
    <property type="match status" value="1"/>
</dbReference>
<evidence type="ECO:0000259" key="4">
    <source>
        <dbReference type="Pfam" id="PF04082"/>
    </source>
</evidence>
<comment type="caution">
    <text evidence="5">The sequence shown here is derived from an EMBL/GenBank/DDBJ whole genome shotgun (WGS) entry which is preliminary data.</text>
</comment>
<sequence>MDHPESALGKRRNRACDECARRKIRWTTVREPLRVFRGDSEPPADANVALLHEHIAHLEEQLARLTKDSSALPIEPPVAPTAGVTFDIEELDYSMEHLNIGLTKDNLDEYHNEAASTLTHACSLSRFILPSRHTSTGIVRFVLDHLGWLHCALLASDFEAAHERFWDSLDDPSTYQQPDLAFNSVYLAILSVGCFYMDTSHEAVQGFTFYSQRPPPPGIPKTDEELSALSCCWYWAALQELEDSDFIGKPRLSTVQTIAILTLVNSSFGQNDREWMLIGIAVNIGRILNMHRLASESTLSPRIAALTQWRSLEQRNLGRRLWWTLVICDCFDTILDVEQGGHDVVTTPTASPWPTNGTAVSTLHYHRLMADLSGVIRTYVKFGRSYAPQNLIAAMHEIEKLEREAPSHLRRSSTTPDSNLDQELRPWIPLQRYFAQHAIHFMRLTVARFFFTRLICAATVAAGVFLCLDLLFFSTGEDINKTRYRRSSVRACIQSLQEMGSTNAVSSRGSVVLETLMSIHSTWPHAAVPDHDALRSVIEQVRRAQSSIKEARHKWDRPAKSFGFQAPLNDIPGFPAVDVDQTFFEQAASTADALQSDRPADMQSSDSEIQHNWEYLMSITSPQANVHQSEDEMEDFENPFQFNDVAHNMRY</sequence>
<dbReference type="CDD" id="cd12148">
    <property type="entry name" value="fungal_TF_MHR"/>
    <property type="match status" value="1"/>
</dbReference>
<evidence type="ECO:0000256" key="1">
    <source>
        <dbReference type="ARBA" id="ARBA00004123"/>
    </source>
</evidence>
<evidence type="ECO:0000256" key="2">
    <source>
        <dbReference type="ARBA" id="ARBA00023242"/>
    </source>
</evidence>
<dbReference type="PANTHER" id="PTHR31001">
    <property type="entry name" value="UNCHARACTERIZED TRANSCRIPTIONAL REGULATORY PROTEIN"/>
    <property type="match status" value="1"/>
</dbReference>
<evidence type="ECO:0000256" key="3">
    <source>
        <dbReference type="SAM" id="Phobius"/>
    </source>
</evidence>
<dbReference type="EMBL" id="CABFOC020000050">
    <property type="protein sequence ID" value="CAH0054429.1"/>
    <property type="molecule type" value="Genomic_DNA"/>
</dbReference>
<dbReference type="OrthoDB" id="1747771at2759"/>
<proteinExistence type="predicted"/>
<keyword evidence="3" id="KW-0812">Transmembrane</keyword>
<dbReference type="GO" id="GO:0003677">
    <property type="term" value="F:DNA binding"/>
    <property type="evidence" value="ECO:0007669"/>
    <property type="project" value="InterPro"/>
</dbReference>
<keyword evidence="2" id="KW-0539">Nucleus</keyword>
<dbReference type="GO" id="GO:0006351">
    <property type="term" value="P:DNA-templated transcription"/>
    <property type="evidence" value="ECO:0007669"/>
    <property type="project" value="InterPro"/>
</dbReference>
<dbReference type="GO" id="GO:0005634">
    <property type="term" value="C:nucleus"/>
    <property type="evidence" value="ECO:0007669"/>
    <property type="project" value="UniProtKB-SubCell"/>
</dbReference>
<dbReference type="GO" id="GO:0008270">
    <property type="term" value="F:zinc ion binding"/>
    <property type="evidence" value="ECO:0007669"/>
    <property type="project" value="InterPro"/>
</dbReference>
<dbReference type="AlphaFoldDB" id="A0A9P0EMV4"/>
<dbReference type="Proteomes" id="UP000775872">
    <property type="component" value="Unassembled WGS sequence"/>
</dbReference>
<dbReference type="InterPro" id="IPR007219">
    <property type="entry name" value="XnlR_reg_dom"/>
</dbReference>
<evidence type="ECO:0000313" key="6">
    <source>
        <dbReference type="Proteomes" id="UP000775872"/>
    </source>
</evidence>
<gene>
    <name evidence="5" type="ORF">CSOL1703_00016498</name>
</gene>
<keyword evidence="3" id="KW-1133">Transmembrane helix</keyword>
<feature type="transmembrane region" description="Helical" evidence="3">
    <location>
        <begin position="450"/>
        <end position="473"/>
    </location>
</feature>
<dbReference type="Pfam" id="PF04082">
    <property type="entry name" value="Fungal_trans"/>
    <property type="match status" value="1"/>
</dbReference>
<name>A0A9P0EMV4_9HYPO</name>
<feature type="domain" description="Xylanolytic transcriptional activator regulatory" evidence="4">
    <location>
        <begin position="166"/>
        <end position="332"/>
    </location>
</feature>
<keyword evidence="3" id="KW-0472">Membrane</keyword>
<evidence type="ECO:0000313" key="5">
    <source>
        <dbReference type="EMBL" id="CAH0054429.1"/>
    </source>
</evidence>
<accession>A0A9P0EMV4</accession>
<dbReference type="InterPro" id="IPR050613">
    <property type="entry name" value="Sec_Metabolite_Reg"/>
</dbReference>
<keyword evidence="6" id="KW-1185">Reference proteome</keyword>
<comment type="subcellular location">
    <subcellularLocation>
        <location evidence="1">Nucleus</location>
    </subcellularLocation>
</comment>
<reference evidence="5" key="1">
    <citation type="submission" date="2021-10" db="EMBL/GenBank/DDBJ databases">
        <authorList>
            <person name="Piombo E."/>
        </authorList>
    </citation>
    <scope>NUCLEOTIDE SEQUENCE</scope>
</reference>